<dbReference type="PIRSF" id="PIRSF003085">
    <property type="entry name" value="CMAS"/>
    <property type="match status" value="1"/>
</dbReference>
<evidence type="ECO:0000313" key="7">
    <source>
        <dbReference type="Proteomes" id="UP001597102"/>
    </source>
</evidence>
<dbReference type="SUPFAM" id="SSF53335">
    <property type="entry name" value="S-adenosyl-L-methionine-dependent methyltransferases"/>
    <property type="match status" value="1"/>
</dbReference>
<evidence type="ECO:0000256" key="3">
    <source>
        <dbReference type="ARBA" id="ARBA00022679"/>
    </source>
</evidence>
<name>A0ABW3JAS1_9HYPH</name>
<reference evidence="7" key="1">
    <citation type="journal article" date="2019" name="Int. J. Syst. Evol. Microbiol.">
        <title>The Global Catalogue of Microorganisms (GCM) 10K type strain sequencing project: providing services to taxonomists for standard genome sequencing and annotation.</title>
        <authorList>
            <consortium name="The Broad Institute Genomics Platform"/>
            <consortium name="The Broad Institute Genome Sequencing Center for Infectious Disease"/>
            <person name="Wu L."/>
            <person name="Ma J."/>
        </authorList>
    </citation>
    <scope>NUCLEOTIDE SEQUENCE [LARGE SCALE GENOMIC DNA]</scope>
    <source>
        <strain evidence="7">CCUG 61697</strain>
    </source>
</reference>
<dbReference type="PANTHER" id="PTHR43667">
    <property type="entry name" value="CYCLOPROPANE-FATTY-ACYL-PHOSPHOLIPID SYNTHASE"/>
    <property type="match status" value="1"/>
</dbReference>
<dbReference type="CDD" id="cd02440">
    <property type="entry name" value="AdoMet_MTases"/>
    <property type="match status" value="1"/>
</dbReference>
<dbReference type="InterPro" id="IPR029063">
    <property type="entry name" value="SAM-dependent_MTases_sf"/>
</dbReference>
<evidence type="ECO:0000256" key="5">
    <source>
        <dbReference type="ARBA" id="ARBA00023098"/>
    </source>
</evidence>
<comment type="similarity">
    <text evidence="1">Belongs to the CFA/CMAS family.</text>
</comment>
<sequence>MLRPLDYVLKKIVVRGHLKVIDPDGKTYEYGDPSAKTVVANIKDRATERRIALNPGLNLGEAFADGDLTIEQGTIYDLLEVILQDLDPYEWPRWTRFIDSFRYITRWIQQYNPAPRAKRNIAHHYDIDGAIYDLFLDEDRQYSCAYFESADQSLEDAQVAKKRHLAAKLDLQEGQKVLDIGSGWGGLALYLAQSANVDVTGITLSEEQLKVSRERAEKAGLTRSVNFELIDYRALQGKFDRIVSVGMFEHVGVNHYRAFFRKIHDLLADDGVAVIHSIGRFDGPGTTNAFIAKYIFPGGYIPALSEVFPPIERERLMSTDVEILRLHYAMTLRHWRQRFRASWHTLSERFGEKFCRVWEFYLAGSETAFRYQGLMVFQIQLSKNQMSLPLTRDYIFDTEGELRGDGSTAMKQPAKTAK</sequence>
<dbReference type="Pfam" id="PF02353">
    <property type="entry name" value="CMAS"/>
    <property type="match status" value="1"/>
</dbReference>
<dbReference type="EC" id="2.1.1.-" evidence="6"/>
<evidence type="ECO:0000256" key="4">
    <source>
        <dbReference type="ARBA" id="ARBA00022691"/>
    </source>
</evidence>
<keyword evidence="2 6" id="KW-0489">Methyltransferase</keyword>
<comment type="caution">
    <text evidence="6">The sequence shown here is derived from an EMBL/GenBank/DDBJ whole genome shotgun (WGS) entry which is preliminary data.</text>
</comment>
<dbReference type="EMBL" id="JBHTJO010000001">
    <property type="protein sequence ID" value="MFD0987179.1"/>
    <property type="molecule type" value="Genomic_DNA"/>
</dbReference>
<dbReference type="RefSeq" id="WP_379088673.1">
    <property type="nucleotide sequence ID" value="NZ_JBHTJO010000001.1"/>
</dbReference>
<keyword evidence="7" id="KW-1185">Reference proteome</keyword>
<keyword evidence="3 6" id="KW-0808">Transferase</keyword>
<dbReference type="GO" id="GO:0008168">
    <property type="term" value="F:methyltransferase activity"/>
    <property type="evidence" value="ECO:0007669"/>
    <property type="project" value="UniProtKB-KW"/>
</dbReference>
<evidence type="ECO:0000256" key="2">
    <source>
        <dbReference type="ARBA" id="ARBA00022603"/>
    </source>
</evidence>
<keyword evidence="5" id="KW-0443">Lipid metabolism</keyword>
<dbReference type="Proteomes" id="UP001597102">
    <property type="component" value="Unassembled WGS sequence"/>
</dbReference>
<gene>
    <name evidence="6" type="ORF">ACFQ2F_08720</name>
</gene>
<evidence type="ECO:0000256" key="1">
    <source>
        <dbReference type="ARBA" id="ARBA00010815"/>
    </source>
</evidence>
<protein>
    <submittedName>
        <fullName evidence="6">Class I SAM-dependent methyltransferase</fullName>
        <ecNumber evidence="6">2.1.1.-</ecNumber>
    </submittedName>
</protein>
<dbReference type="GO" id="GO:0032259">
    <property type="term" value="P:methylation"/>
    <property type="evidence" value="ECO:0007669"/>
    <property type="project" value="UniProtKB-KW"/>
</dbReference>
<proteinExistence type="inferred from homology"/>
<keyword evidence="4" id="KW-0949">S-adenosyl-L-methionine</keyword>
<dbReference type="InterPro" id="IPR003333">
    <property type="entry name" value="CMAS"/>
</dbReference>
<dbReference type="PANTHER" id="PTHR43667:SF1">
    <property type="entry name" value="CYCLOPROPANE-FATTY-ACYL-PHOSPHOLIPID SYNTHASE"/>
    <property type="match status" value="1"/>
</dbReference>
<dbReference type="InterPro" id="IPR050723">
    <property type="entry name" value="CFA/CMAS"/>
</dbReference>
<accession>A0ABW3JAS1</accession>
<organism evidence="6 7">
    <name type="scientific">Methyloligella solikamskensis</name>
    <dbReference type="NCBI Taxonomy" id="1177756"/>
    <lineage>
        <taxon>Bacteria</taxon>
        <taxon>Pseudomonadati</taxon>
        <taxon>Pseudomonadota</taxon>
        <taxon>Alphaproteobacteria</taxon>
        <taxon>Hyphomicrobiales</taxon>
        <taxon>Hyphomicrobiaceae</taxon>
        <taxon>Methyloligella</taxon>
    </lineage>
</organism>
<dbReference type="Gene3D" id="3.40.50.150">
    <property type="entry name" value="Vaccinia Virus protein VP39"/>
    <property type="match status" value="1"/>
</dbReference>
<evidence type="ECO:0000313" key="6">
    <source>
        <dbReference type="EMBL" id="MFD0987179.1"/>
    </source>
</evidence>